<evidence type="ECO:0000313" key="7">
    <source>
        <dbReference type="Proteomes" id="UP000198773"/>
    </source>
</evidence>
<reference evidence="6 7" key="1">
    <citation type="submission" date="2016-10" db="EMBL/GenBank/DDBJ databases">
        <authorList>
            <person name="de Groot N.N."/>
        </authorList>
    </citation>
    <scope>NUCLEOTIDE SEQUENCE [LARGE SCALE GENOMIC DNA]</scope>
    <source>
        <strain evidence="6 7">CGMCC 1.3430</strain>
    </source>
</reference>
<dbReference type="STRING" id="152573.SAMN04488051_1107"/>
<comment type="similarity">
    <text evidence="1">Belongs to the LysR transcriptional regulatory family.</text>
</comment>
<dbReference type="InterPro" id="IPR005119">
    <property type="entry name" value="LysR_subst-bd"/>
</dbReference>
<dbReference type="AlphaFoldDB" id="A0A1H4FDH3"/>
<dbReference type="EMBL" id="FNRM01000010">
    <property type="protein sequence ID" value="SEA95336.1"/>
    <property type="molecule type" value="Genomic_DNA"/>
</dbReference>
<dbReference type="Pfam" id="PF00126">
    <property type="entry name" value="HTH_1"/>
    <property type="match status" value="1"/>
</dbReference>
<proteinExistence type="inferred from homology"/>
<dbReference type="GO" id="GO:0003700">
    <property type="term" value="F:DNA-binding transcription factor activity"/>
    <property type="evidence" value="ECO:0007669"/>
    <property type="project" value="InterPro"/>
</dbReference>
<dbReference type="Proteomes" id="UP000198773">
    <property type="component" value="Unassembled WGS sequence"/>
</dbReference>
<evidence type="ECO:0000313" key="6">
    <source>
        <dbReference type="EMBL" id="SEA95336.1"/>
    </source>
</evidence>
<accession>A0A1H4FDH3</accession>
<feature type="domain" description="HTH lysR-type" evidence="5">
    <location>
        <begin position="12"/>
        <end position="69"/>
    </location>
</feature>
<dbReference type="Pfam" id="PF03466">
    <property type="entry name" value="LysR_substrate"/>
    <property type="match status" value="1"/>
</dbReference>
<keyword evidence="7" id="KW-1185">Reference proteome</keyword>
<evidence type="ECO:0000256" key="3">
    <source>
        <dbReference type="ARBA" id="ARBA00023125"/>
    </source>
</evidence>
<dbReference type="InterPro" id="IPR036390">
    <property type="entry name" value="WH_DNA-bd_sf"/>
</dbReference>
<keyword evidence="3 6" id="KW-0238">DNA-binding</keyword>
<keyword evidence="2" id="KW-0805">Transcription regulation</keyword>
<dbReference type="Gene3D" id="3.40.190.290">
    <property type="match status" value="1"/>
</dbReference>
<dbReference type="InterPro" id="IPR000847">
    <property type="entry name" value="LysR_HTH_N"/>
</dbReference>
<dbReference type="GO" id="GO:0000976">
    <property type="term" value="F:transcription cis-regulatory region binding"/>
    <property type="evidence" value="ECO:0007669"/>
    <property type="project" value="TreeGrafter"/>
</dbReference>
<dbReference type="SUPFAM" id="SSF46785">
    <property type="entry name" value="Winged helix' DNA-binding domain"/>
    <property type="match status" value="1"/>
</dbReference>
<dbReference type="PANTHER" id="PTHR30126">
    <property type="entry name" value="HTH-TYPE TRANSCRIPTIONAL REGULATOR"/>
    <property type="match status" value="1"/>
</dbReference>
<dbReference type="SUPFAM" id="SSF53850">
    <property type="entry name" value="Periplasmic binding protein-like II"/>
    <property type="match status" value="1"/>
</dbReference>
<evidence type="ECO:0000256" key="2">
    <source>
        <dbReference type="ARBA" id="ARBA00023015"/>
    </source>
</evidence>
<dbReference type="PROSITE" id="PS50931">
    <property type="entry name" value="HTH_LYSR"/>
    <property type="match status" value="1"/>
</dbReference>
<sequence length="314" mass="34404">MPATTLARFQRITPQQLRAFEASARLLSVTRAAQELCVSQPTVSVQLRELASTLGEPLFQQCGRSIQLTQAGEALFVTVRELAGCWQRLESRLAEIHGLVRGRLKLAAVTTAEYFVPDLLGSFAAAHPGVDIELAIENRDRVVGRLAQGQDELVVMMMPPDNLPLERLEFQTNPLVVIAPSSHPKAHLPIRLNDLAQERWLMREPGSGTRMATEQHFQQQGFVPSVAMSLGSNEAIKHAVAAGLGIAVLSRLAVCPPLWPVVATSAGEPGPADPLTMLQVEGFPLNRHWYVVWRNDLPLSAAARHFLHYLQSGS</sequence>
<dbReference type="Gene3D" id="1.10.10.10">
    <property type="entry name" value="Winged helix-like DNA-binding domain superfamily/Winged helix DNA-binding domain"/>
    <property type="match status" value="1"/>
</dbReference>
<dbReference type="OrthoDB" id="5964649at2"/>
<organism evidence="6 7">
    <name type="scientific">Alkalimonas amylolytica</name>
    <dbReference type="NCBI Taxonomy" id="152573"/>
    <lineage>
        <taxon>Bacteria</taxon>
        <taxon>Pseudomonadati</taxon>
        <taxon>Pseudomonadota</taxon>
        <taxon>Gammaproteobacteria</taxon>
        <taxon>Alkalimonas</taxon>
    </lineage>
</organism>
<dbReference type="PANTHER" id="PTHR30126:SF5">
    <property type="entry name" value="HTH-TYPE TRANSCRIPTIONAL ACTIVATOR CMPR"/>
    <property type="match status" value="1"/>
</dbReference>
<dbReference type="RefSeq" id="WP_091344879.1">
    <property type="nucleotide sequence ID" value="NZ_FNRM01000010.1"/>
</dbReference>
<gene>
    <name evidence="6" type="ORF">SAMN04488051_1107</name>
</gene>
<keyword evidence="4" id="KW-0804">Transcription</keyword>
<evidence type="ECO:0000256" key="1">
    <source>
        <dbReference type="ARBA" id="ARBA00009437"/>
    </source>
</evidence>
<evidence type="ECO:0000256" key="4">
    <source>
        <dbReference type="ARBA" id="ARBA00023163"/>
    </source>
</evidence>
<evidence type="ECO:0000259" key="5">
    <source>
        <dbReference type="PROSITE" id="PS50931"/>
    </source>
</evidence>
<protein>
    <submittedName>
        <fullName evidence="6">DNA-binding transcriptional regulator, LysR family</fullName>
    </submittedName>
</protein>
<dbReference type="PRINTS" id="PR00039">
    <property type="entry name" value="HTHLYSR"/>
</dbReference>
<name>A0A1H4FDH3_ALKAM</name>
<dbReference type="InterPro" id="IPR036388">
    <property type="entry name" value="WH-like_DNA-bd_sf"/>
</dbReference>